<dbReference type="Proteomes" id="UP001500218">
    <property type="component" value="Unassembled WGS sequence"/>
</dbReference>
<reference evidence="10 11" key="1">
    <citation type="journal article" date="2019" name="Int. J. Syst. Evol. Microbiol.">
        <title>The Global Catalogue of Microorganisms (GCM) 10K type strain sequencing project: providing services to taxonomists for standard genome sequencing and annotation.</title>
        <authorList>
            <consortium name="The Broad Institute Genomics Platform"/>
            <consortium name="The Broad Institute Genome Sequencing Center for Infectious Disease"/>
            <person name="Wu L."/>
            <person name="Ma J."/>
        </authorList>
    </citation>
    <scope>NUCLEOTIDE SEQUENCE [LARGE SCALE GENOMIC DNA]</scope>
    <source>
        <strain evidence="10 11">JCM 13250</strain>
    </source>
</reference>
<feature type="compositionally biased region" description="Low complexity" evidence="7">
    <location>
        <begin position="125"/>
        <end position="137"/>
    </location>
</feature>
<accession>A0ABN2MNZ4</accession>
<evidence type="ECO:0000256" key="5">
    <source>
        <dbReference type="ARBA" id="ARBA00023136"/>
    </source>
</evidence>
<proteinExistence type="predicted"/>
<dbReference type="RefSeq" id="WP_344139272.1">
    <property type="nucleotide sequence ID" value="NZ_BAAALT010000274.1"/>
</dbReference>
<dbReference type="EMBL" id="BAAALT010000274">
    <property type="protein sequence ID" value="GAA1832371.1"/>
    <property type="molecule type" value="Genomic_DNA"/>
</dbReference>
<keyword evidence="6" id="KW-0804">Transcription</keyword>
<dbReference type="InterPro" id="IPR041916">
    <property type="entry name" value="Anti_sigma_zinc_sf"/>
</dbReference>
<evidence type="ECO:0000256" key="8">
    <source>
        <dbReference type="SAM" id="Phobius"/>
    </source>
</evidence>
<keyword evidence="11" id="KW-1185">Reference proteome</keyword>
<feature type="region of interest" description="Disordered" evidence="7">
    <location>
        <begin position="122"/>
        <end position="143"/>
    </location>
</feature>
<evidence type="ECO:0000313" key="10">
    <source>
        <dbReference type="EMBL" id="GAA1832371.1"/>
    </source>
</evidence>
<keyword evidence="2 8" id="KW-0812">Transmembrane</keyword>
<feature type="domain" description="Putative zinc-finger" evidence="9">
    <location>
        <begin position="10"/>
        <end position="36"/>
    </location>
</feature>
<evidence type="ECO:0000313" key="11">
    <source>
        <dbReference type="Proteomes" id="UP001500218"/>
    </source>
</evidence>
<organism evidence="10 11">
    <name type="scientific">Luedemannella flava</name>
    <dbReference type="NCBI Taxonomy" id="349316"/>
    <lineage>
        <taxon>Bacteria</taxon>
        <taxon>Bacillati</taxon>
        <taxon>Actinomycetota</taxon>
        <taxon>Actinomycetes</taxon>
        <taxon>Micromonosporales</taxon>
        <taxon>Micromonosporaceae</taxon>
        <taxon>Luedemannella</taxon>
    </lineage>
</organism>
<evidence type="ECO:0000256" key="4">
    <source>
        <dbReference type="ARBA" id="ARBA00023015"/>
    </source>
</evidence>
<dbReference type="InterPro" id="IPR027383">
    <property type="entry name" value="Znf_put"/>
</dbReference>
<evidence type="ECO:0000256" key="1">
    <source>
        <dbReference type="ARBA" id="ARBA00004167"/>
    </source>
</evidence>
<name>A0ABN2MNZ4_9ACTN</name>
<dbReference type="InterPro" id="IPR051474">
    <property type="entry name" value="Anti-sigma-K/W_factor"/>
</dbReference>
<comment type="caution">
    <text evidence="10">The sequence shown here is derived from an EMBL/GenBank/DDBJ whole genome shotgun (WGS) entry which is preliminary data.</text>
</comment>
<dbReference type="PANTHER" id="PTHR37461:SF1">
    <property type="entry name" value="ANTI-SIGMA-K FACTOR RSKA"/>
    <property type="match status" value="1"/>
</dbReference>
<evidence type="ECO:0000259" key="9">
    <source>
        <dbReference type="Pfam" id="PF13490"/>
    </source>
</evidence>
<feature type="transmembrane region" description="Helical" evidence="8">
    <location>
        <begin position="97"/>
        <end position="119"/>
    </location>
</feature>
<keyword evidence="4" id="KW-0805">Transcription regulation</keyword>
<evidence type="ECO:0000256" key="3">
    <source>
        <dbReference type="ARBA" id="ARBA00022989"/>
    </source>
</evidence>
<evidence type="ECO:0000256" key="6">
    <source>
        <dbReference type="ARBA" id="ARBA00023163"/>
    </source>
</evidence>
<gene>
    <name evidence="10" type="ORF">GCM10009682_58570</name>
</gene>
<comment type="subcellular location">
    <subcellularLocation>
        <location evidence="1">Membrane</location>
        <topology evidence="1">Single-pass membrane protein</topology>
    </subcellularLocation>
</comment>
<evidence type="ECO:0000256" key="7">
    <source>
        <dbReference type="SAM" id="MobiDB-lite"/>
    </source>
</evidence>
<dbReference type="Gene3D" id="1.10.10.1320">
    <property type="entry name" value="Anti-sigma factor, zinc-finger domain"/>
    <property type="match status" value="1"/>
</dbReference>
<protein>
    <submittedName>
        <fullName evidence="10">Zf-HC2 domain-containing protein</fullName>
    </submittedName>
</protein>
<evidence type="ECO:0000256" key="2">
    <source>
        <dbReference type="ARBA" id="ARBA00022692"/>
    </source>
</evidence>
<dbReference type="PANTHER" id="PTHR37461">
    <property type="entry name" value="ANTI-SIGMA-K FACTOR RSKA"/>
    <property type="match status" value="1"/>
</dbReference>
<keyword evidence="3 8" id="KW-1133">Transmembrane helix</keyword>
<sequence length="255" mass="26493">MTCPYTHDDGAYVLGALSAADRAAFEAHLPACPPCREAVASLAVLPGLLGRLAPTAAVELDTSVRAGTDAAEGIPPTILPRVLATATARRRRSVRRWALVAAACAAALATVVGLGVHAMDDRSSGGPTVAGPATTGPTPAPSVLPTPLTNLRPMTPVSSAVPVFAELGLRTSPDGTVVEMTCGYIKASGGYSDRRWTLHLDVWPATGEPERVATWTAKAGDELRVSTLTHFSPTQIARVDLRTASGRTLLTWTPT</sequence>
<dbReference type="Pfam" id="PF13490">
    <property type="entry name" value="zf-HC2"/>
    <property type="match status" value="1"/>
</dbReference>
<keyword evidence="5 8" id="KW-0472">Membrane</keyword>